<dbReference type="RefSeq" id="WP_113659118.1">
    <property type="nucleotide sequence ID" value="NZ_KZ845667.1"/>
</dbReference>
<proteinExistence type="predicted"/>
<reference evidence="2 3" key="1">
    <citation type="submission" date="2018-06" db="EMBL/GenBank/DDBJ databases">
        <title>Thermoflavimicrobium daqus sp. nov., a thermophilic microbe isolated from Moutai-flavour Daqu.</title>
        <authorList>
            <person name="Wang X."/>
            <person name="Zhou H."/>
        </authorList>
    </citation>
    <scope>NUCLEOTIDE SEQUENCE [LARGE SCALE GENOMIC DNA]</scope>
    <source>
        <strain evidence="2 3">FBKL4.011</strain>
    </source>
</reference>
<sequence>MNNIKTILKDHYDIDIINALSQQGGWSALAYKVFNNQHTYFLKAYEKSRASTPKWTALIDKYVPIMIWLLHHSDLKGKIPLPLLTKNGDYKCEDDDRIYLLYEYIDGETIGDKDLTKEQACQLSEIITELHLYGEEIPIETDAIKEDFTVPFLQQLRNFLDEEITHFSSDVREVINPHIEQLNNLIDTTEKLSKSLKYSNLRMSLCHTDIHHWNLMQCEQQLMLIDWEGLKLAPVEADIMFLIDKPYYDEFMRIYQKFHKNFTINTDALQFYQGRRKLEDIWELIEQLLFDDQDVQERVKTINYLTGSLKDIRK</sequence>
<dbReference type="Gene3D" id="1.20.58.840">
    <property type="match status" value="1"/>
</dbReference>
<dbReference type="Gene3D" id="3.30.200.20">
    <property type="entry name" value="Phosphorylase Kinase, domain 1"/>
    <property type="match status" value="1"/>
</dbReference>
<dbReference type="SUPFAM" id="SSF56112">
    <property type="entry name" value="Protein kinase-like (PK-like)"/>
    <property type="match status" value="1"/>
</dbReference>
<protein>
    <submittedName>
        <fullName evidence="2">Kinase</fullName>
    </submittedName>
</protein>
<gene>
    <name evidence="2" type="ORF">DL897_10570</name>
</gene>
<dbReference type="GO" id="GO:0016301">
    <property type="term" value="F:kinase activity"/>
    <property type="evidence" value="ECO:0007669"/>
    <property type="project" value="UniProtKB-KW"/>
</dbReference>
<dbReference type="InterPro" id="IPR002575">
    <property type="entry name" value="Aminoglycoside_PTrfase"/>
</dbReference>
<keyword evidence="2" id="KW-0808">Transferase</keyword>
<evidence type="ECO:0000313" key="2">
    <source>
        <dbReference type="EMBL" id="RAL24125.1"/>
    </source>
</evidence>
<dbReference type="OrthoDB" id="1645186at2"/>
<reference evidence="2 3" key="2">
    <citation type="submission" date="2018-06" db="EMBL/GenBank/DDBJ databases">
        <authorList>
            <person name="Zhirakovskaya E."/>
        </authorList>
    </citation>
    <scope>NUCLEOTIDE SEQUENCE [LARGE SCALE GENOMIC DNA]</scope>
    <source>
        <strain evidence="2 3">FBKL4.011</strain>
    </source>
</reference>
<organism evidence="2 3">
    <name type="scientific">Thermoflavimicrobium daqui</name>
    <dbReference type="NCBI Taxonomy" id="2137476"/>
    <lineage>
        <taxon>Bacteria</taxon>
        <taxon>Bacillati</taxon>
        <taxon>Bacillota</taxon>
        <taxon>Bacilli</taxon>
        <taxon>Bacillales</taxon>
        <taxon>Thermoactinomycetaceae</taxon>
        <taxon>Thermoflavimicrobium</taxon>
    </lineage>
</organism>
<evidence type="ECO:0000259" key="1">
    <source>
        <dbReference type="Pfam" id="PF01636"/>
    </source>
</evidence>
<keyword evidence="2" id="KW-0418">Kinase</keyword>
<name>A0A364K437_9BACL</name>
<dbReference type="Pfam" id="PF01636">
    <property type="entry name" value="APH"/>
    <property type="match status" value="1"/>
</dbReference>
<feature type="domain" description="Aminoglycoside phosphotransferase" evidence="1">
    <location>
        <begin position="24"/>
        <end position="248"/>
    </location>
</feature>
<keyword evidence="3" id="KW-1185">Reference proteome</keyword>
<evidence type="ECO:0000313" key="3">
    <source>
        <dbReference type="Proteomes" id="UP000251213"/>
    </source>
</evidence>
<dbReference type="EMBL" id="QJKK01000005">
    <property type="protein sequence ID" value="RAL24125.1"/>
    <property type="molecule type" value="Genomic_DNA"/>
</dbReference>
<dbReference type="Gene3D" id="1.10.510.10">
    <property type="entry name" value="Transferase(Phosphotransferase) domain 1"/>
    <property type="match status" value="1"/>
</dbReference>
<dbReference type="AlphaFoldDB" id="A0A364K437"/>
<dbReference type="InterPro" id="IPR011009">
    <property type="entry name" value="Kinase-like_dom_sf"/>
</dbReference>
<accession>A0A364K437</accession>
<comment type="caution">
    <text evidence="2">The sequence shown here is derived from an EMBL/GenBank/DDBJ whole genome shotgun (WGS) entry which is preliminary data.</text>
</comment>
<dbReference type="Proteomes" id="UP000251213">
    <property type="component" value="Unassembled WGS sequence"/>
</dbReference>